<proteinExistence type="predicted"/>
<name>A0A2G6E8E3_9BACT</name>
<dbReference type="AlphaFoldDB" id="A0A2G6E8E3"/>
<protein>
    <submittedName>
        <fullName evidence="1">Uncharacterized protein</fullName>
    </submittedName>
</protein>
<reference evidence="1 2" key="1">
    <citation type="submission" date="2017-10" db="EMBL/GenBank/DDBJ databases">
        <title>Novel microbial diversity and functional potential in the marine mammal oral microbiome.</title>
        <authorList>
            <person name="Dudek N.K."/>
            <person name="Sun C.L."/>
            <person name="Burstein D."/>
            <person name="Kantor R.S."/>
            <person name="Aliaga Goltsman D.S."/>
            <person name="Bik E.M."/>
            <person name="Thomas B.C."/>
            <person name="Banfield J.F."/>
            <person name="Relman D.A."/>
        </authorList>
    </citation>
    <scope>NUCLEOTIDE SEQUENCE [LARGE SCALE GENOMIC DNA]</scope>
    <source>
        <strain evidence="1">DOLZORAL124_49_17</strain>
    </source>
</reference>
<sequence>MPEGQSPRSFAGIYANDEFRRHSSLFPWLEKRTQPHYDDDPIMARQSAVLASQPYFLHQHY</sequence>
<dbReference type="EMBL" id="PDPS01000023">
    <property type="protein sequence ID" value="PID58335.1"/>
    <property type="molecule type" value="Genomic_DNA"/>
</dbReference>
<comment type="caution">
    <text evidence="1">The sequence shown here is derived from an EMBL/GenBank/DDBJ whole genome shotgun (WGS) entry which is preliminary data.</text>
</comment>
<dbReference type="Proteomes" id="UP000229740">
    <property type="component" value="Unassembled WGS sequence"/>
</dbReference>
<gene>
    <name evidence="1" type="ORF">CSB45_04515</name>
</gene>
<evidence type="ECO:0000313" key="2">
    <source>
        <dbReference type="Proteomes" id="UP000229740"/>
    </source>
</evidence>
<organism evidence="1 2">
    <name type="scientific">candidate division KSB3 bacterium</name>
    <dbReference type="NCBI Taxonomy" id="2044937"/>
    <lineage>
        <taxon>Bacteria</taxon>
        <taxon>candidate division KSB3</taxon>
    </lineage>
</organism>
<evidence type="ECO:0000313" key="1">
    <source>
        <dbReference type="EMBL" id="PID58335.1"/>
    </source>
</evidence>
<accession>A0A2G6E8E3</accession>